<dbReference type="RefSeq" id="WP_021681156.1">
    <property type="nucleotide sequence ID" value="NZ_KI260335.1"/>
</dbReference>
<dbReference type="STRING" id="411473.RUMCAL_02963"/>
<feature type="transmembrane region" description="Helical" evidence="8">
    <location>
        <begin position="6"/>
        <end position="26"/>
    </location>
</feature>
<dbReference type="Pfam" id="PF03547">
    <property type="entry name" value="Mem_trans"/>
    <property type="match status" value="2"/>
</dbReference>
<dbReference type="PANTHER" id="PTHR36838:SF1">
    <property type="entry name" value="SLR1864 PROTEIN"/>
    <property type="match status" value="1"/>
</dbReference>
<dbReference type="InterPro" id="IPR004776">
    <property type="entry name" value="Mem_transp_PIN-like"/>
</dbReference>
<comment type="caution">
    <text evidence="9">The sequence shown here is derived from an EMBL/GenBank/DDBJ whole genome shotgun (WGS) entry which is preliminary data.</text>
</comment>
<feature type="transmembrane region" description="Helical" evidence="8">
    <location>
        <begin position="162"/>
        <end position="179"/>
    </location>
</feature>
<protein>
    <submittedName>
        <fullName evidence="9">Transporter, auxin efflux carrier family protein</fullName>
    </submittedName>
</protein>
<evidence type="ECO:0000313" key="10">
    <source>
        <dbReference type="Proteomes" id="UP000016662"/>
    </source>
</evidence>
<comment type="subcellular location">
    <subcellularLocation>
        <location evidence="1">Cell membrane</location>
        <topology evidence="1">Multi-pass membrane protein</topology>
    </subcellularLocation>
</comment>
<evidence type="ECO:0000256" key="8">
    <source>
        <dbReference type="SAM" id="Phobius"/>
    </source>
</evidence>
<keyword evidence="7 8" id="KW-0472">Membrane</keyword>
<name>U2KB59_9FIRM</name>
<dbReference type="EMBL" id="AWVF01000384">
    <property type="protein sequence ID" value="ERJ89345.1"/>
    <property type="molecule type" value="Genomic_DNA"/>
</dbReference>
<dbReference type="GeneID" id="93692992"/>
<gene>
    <name evidence="9" type="ORF">RUMCAL_02963</name>
</gene>
<comment type="similarity">
    <text evidence="2">Belongs to the auxin efflux carrier (TC 2.A.69) family.</text>
</comment>
<keyword evidence="4" id="KW-1003">Cell membrane</keyword>
<feature type="transmembrane region" description="Helical" evidence="8">
    <location>
        <begin position="255"/>
        <end position="273"/>
    </location>
</feature>
<feature type="transmembrane region" description="Helical" evidence="8">
    <location>
        <begin position="38"/>
        <end position="56"/>
    </location>
</feature>
<dbReference type="OrthoDB" id="9798064at2"/>
<feature type="transmembrane region" description="Helical" evidence="8">
    <location>
        <begin position="224"/>
        <end position="249"/>
    </location>
</feature>
<dbReference type="Proteomes" id="UP000016662">
    <property type="component" value="Unassembled WGS sequence"/>
</dbReference>
<sequence length="312" mass="34366">MDLAWIILKQAILMLLLNVVGIIAYRTKVVDKNGGRQFSNFVLEIVTPVLVVNAYADVEYESRLVVNMLWTFLLAAVSYVVFIAAVYLLVRQKPGRETEIERFSAIYSNCGFMGIPLASAILGNEGVFYTTAFLSVFFCFAWTHGIMLLTGQHDRKALVKKLCSPTMIGIVIGLLLFFFRIPLPDLLGKTFGYVAGLNTPMAMVASGISVAQADLFHALKNPRVYYVSAVKLLIVPVILAALFLPLGFIPESVRIVVLVLMAAPSAAMCTLQCQKHDMNDAYASHIFAVTTLVSMLTMPAVVKLFTWALELV</sequence>
<keyword evidence="3" id="KW-0813">Transport</keyword>
<dbReference type="Gene3D" id="1.20.1530.20">
    <property type="match status" value="1"/>
</dbReference>
<evidence type="ECO:0000256" key="3">
    <source>
        <dbReference type="ARBA" id="ARBA00022448"/>
    </source>
</evidence>
<evidence type="ECO:0000256" key="1">
    <source>
        <dbReference type="ARBA" id="ARBA00004651"/>
    </source>
</evidence>
<accession>U2KB59</accession>
<dbReference type="AlphaFoldDB" id="U2KB59"/>
<feature type="transmembrane region" description="Helical" evidence="8">
    <location>
        <begin position="128"/>
        <end position="150"/>
    </location>
</feature>
<dbReference type="PATRIC" id="fig|411473.3.peg.2491"/>
<dbReference type="eggNOG" id="COG0679">
    <property type="taxonomic scope" value="Bacteria"/>
</dbReference>
<feature type="transmembrane region" description="Helical" evidence="8">
    <location>
        <begin position="68"/>
        <end position="90"/>
    </location>
</feature>
<evidence type="ECO:0000256" key="5">
    <source>
        <dbReference type="ARBA" id="ARBA00022692"/>
    </source>
</evidence>
<dbReference type="HOGENOM" id="CLU_056175_1_0_9"/>
<evidence type="ECO:0000256" key="6">
    <source>
        <dbReference type="ARBA" id="ARBA00022989"/>
    </source>
</evidence>
<dbReference type="PANTHER" id="PTHR36838">
    <property type="entry name" value="AUXIN EFFLUX CARRIER FAMILY PROTEIN"/>
    <property type="match status" value="1"/>
</dbReference>
<evidence type="ECO:0000256" key="7">
    <source>
        <dbReference type="ARBA" id="ARBA00023136"/>
    </source>
</evidence>
<dbReference type="GO" id="GO:0055085">
    <property type="term" value="P:transmembrane transport"/>
    <property type="evidence" value="ECO:0007669"/>
    <property type="project" value="InterPro"/>
</dbReference>
<feature type="transmembrane region" description="Helical" evidence="8">
    <location>
        <begin position="102"/>
        <end position="122"/>
    </location>
</feature>
<dbReference type="InterPro" id="IPR038770">
    <property type="entry name" value="Na+/solute_symporter_sf"/>
</dbReference>
<proteinExistence type="inferred from homology"/>
<feature type="transmembrane region" description="Helical" evidence="8">
    <location>
        <begin position="285"/>
        <end position="309"/>
    </location>
</feature>
<organism evidence="9 10">
    <name type="scientific">Ruminococcus callidus ATCC 27760</name>
    <dbReference type="NCBI Taxonomy" id="411473"/>
    <lineage>
        <taxon>Bacteria</taxon>
        <taxon>Bacillati</taxon>
        <taxon>Bacillota</taxon>
        <taxon>Clostridia</taxon>
        <taxon>Eubacteriales</taxon>
        <taxon>Oscillospiraceae</taxon>
        <taxon>Ruminococcus</taxon>
    </lineage>
</organism>
<dbReference type="GO" id="GO:0005886">
    <property type="term" value="C:plasma membrane"/>
    <property type="evidence" value="ECO:0007669"/>
    <property type="project" value="UniProtKB-SubCell"/>
</dbReference>
<evidence type="ECO:0000256" key="2">
    <source>
        <dbReference type="ARBA" id="ARBA00010145"/>
    </source>
</evidence>
<reference evidence="9 10" key="1">
    <citation type="submission" date="2013-07" db="EMBL/GenBank/DDBJ databases">
        <authorList>
            <person name="Weinstock G."/>
            <person name="Sodergren E."/>
            <person name="Wylie T."/>
            <person name="Fulton L."/>
            <person name="Fulton R."/>
            <person name="Fronick C."/>
            <person name="O'Laughlin M."/>
            <person name="Godfrey J."/>
            <person name="Miner T."/>
            <person name="Herter B."/>
            <person name="Appelbaum E."/>
            <person name="Cordes M."/>
            <person name="Lek S."/>
            <person name="Wollam A."/>
            <person name="Pepin K.H."/>
            <person name="Palsikar V.B."/>
            <person name="Mitreva M."/>
            <person name="Wilson R.K."/>
        </authorList>
    </citation>
    <scope>NUCLEOTIDE SEQUENCE [LARGE SCALE GENOMIC DNA]</scope>
    <source>
        <strain evidence="9 10">ATCC 27760</strain>
    </source>
</reference>
<keyword evidence="6 8" id="KW-1133">Transmembrane helix</keyword>
<keyword evidence="10" id="KW-1185">Reference proteome</keyword>
<evidence type="ECO:0000256" key="4">
    <source>
        <dbReference type="ARBA" id="ARBA00022475"/>
    </source>
</evidence>
<evidence type="ECO:0000313" key="9">
    <source>
        <dbReference type="EMBL" id="ERJ89345.1"/>
    </source>
</evidence>
<keyword evidence="5 8" id="KW-0812">Transmembrane</keyword>
<feature type="transmembrane region" description="Helical" evidence="8">
    <location>
        <begin position="191"/>
        <end position="212"/>
    </location>
</feature>